<proteinExistence type="predicted"/>
<dbReference type="SUPFAM" id="SSF81301">
    <property type="entry name" value="Nucleotidyltransferase"/>
    <property type="match status" value="1"/>
</dbReference>
<dbReference type="InterPro" id="IPR041633">
    <property type="entry name" value="Polbeta"/>
</dbReference>
<evidence type="ECO:0000313" key="2">
    <source>
        <dbReference type="EMBL" id="RFM25003.1"/>
    </source>
</evidence>
<dbReference type="Pfam" id="PF18765">
    <property type="entry name" value="Polbeta"/>
    <property type="match status" value="1"/>
</dbReference>
<comment type="caution">
    <text evidence="2">The sequence shown here is derived from an EMBL/GenBank/DDBJ whole genome shotgun (WGS) entry which is preliminary data.</text>
</comment>
<dbReference type="AlphaFoldDB" id="A0A395M2H6"/>
<gene>
    <name evidence="2" type="ORF">D0433_02895</name>
</gene>
<sequence length="125" mass="14425">MPKKSSKPLSNKTMRLRNKDKQHLIAIFQTIPNIEVWAYGSRVNGTAHEGSDLDLVIRTADLKELPLSQFLELKQKIQESNIPIVVELFDWARLPQTFKQNILQQYEVLFSNLPNEIPHTEKSVS</sequence>
<protein>
    <submittedName>
        <fullName evidence="2">Nucleotidyltransferase domain-containing protein</fullName>
    </submittedName>
</protein>
<reference evidence="2 3" key="1">
    <citation type="journal article" date="2011" name="ISME J.">
        <title>Community ecology of hot spring cyanobacterial mats: predominant populations and their functional potential.</title>
        <authorList>
            <person name="Klatt C.G."/>
            <person name="Wood J.M."/>
            <person name="Rusch D.B."/>
            <person name="Bateson M.M."/>
            <person name="Hamamura N."/>
            <person name="Heidelberg J.F."/>
            <person name="Grossman A.R."/>
            <person name="Bhaya D."/>
            <person name="Cohan F.M."/>
            <person name="Kuhl M."/>
            <person name="Bryant D.A."/>
            <person name="Ward D.M."/>
        </authorList>
    </citation>
    <scope>NUCLEOTIDE SEQUENCE [LARGE SCALE GENOMIC DNA]</scope>
    <source>
        <strain evidence="2">OS</strain>
    </source>
</reference>
<dbReference type="Proteomes" id="UP000266389">
    <property type="component" value="Unassembled WGS sequence"/>
</dbReference>
<name>A0A395M2H6_9BACT</name>
<organism evidence="2 3">
    <name type="scientific">Candidatus Thermochlorobacter aerophilus</name>
    <dbReference type="NCBI Taxonomy" id="1868324"/>
    <lineage>
        <taxon>Bacteria</taxon>
        <taxon>Pseudomonadati</taxon>
        <taxon>Chlorobiota</taxon>
        <taxon>Chlorobiia</taxon>
        <taxon>Chlorobiales</taxon>
        <taxon>Candidatus Thermochlorobacteriaceae</taxon>
        <taxon>Candidatus Thermochlorobacter</taxon>
    </lineage>
</organism>
<evidence type="ECO:0000313" key="3">
    <source>
        <dbReference type="Proteomes" id="UP000266389"/>
    </source>
</evidence>
<evidence type="ECO:0000259" key="1">
    <source>
        <dbReference type="Pfam" id="PF18765"/>
    </source>
</evidence>
<feature type="domain" description="Polymerase beta nucleotidyltransferase" evidence="1">
    <location>
        <begin position="23"/>
        <end position="112"/>
    </location>
</feature>
<dbReference type="CDD" id="cd05403">
    <property type="entry name" value="NT_KNTase_like"/>
    <property type="match status" value="1"/>
</dbReference>
<dbReference type="GO" id="GO:0016740">
    <property type="term" value="F:transferase activity"/>
    <property type="evidence" value="ECO:0007669"/>
    <property type="project" value="UniProtKB-KW"/>
</dbReference>
<dbReference type="EMBL" id="PHFL01000011">
    <property type="protein sequence ID" value="RFM25003.1"/>
    <property type="molecule type" value="Genomic_DNA"/>
</dbReference>
<dbReference type="InterPro" id="IPR043519">
    <property type="entry name" value="NT_sf"/>
</dbReference>
<accession>A0A395M2H6</accession>
<dbReference type="Gene3D" id="3.30.460.10">
    <property type="entry name" value="Beta Polymerase, domain 2"/>
    <property type="match status" value="1"/>
</dbReference>
<keyword evidence="2" id="KW-0808">Transferase</keyword>